<keyword evidence="3" id="KW-1185">Reference proteome</keyword>
<organism evidence="2 3">
    <name type="scientific">Rhamnella rubrinervis</name>
    <dbReference type="NCBI Taxonomy" id="2594499"/>
    <lineage>
        <taxon>Eukaryota</taxon>
        <taxon>Viridiplantae</taxon>
        <taxon>Streptophyta</taxon>
        <taxon>Embryophyta</taxon>
        <taxon>Tracheophyta</taxon>
        <taxon>Spermatophyta</taxon>
        <taxon>Magnoliopsida</taxon>
        <taxon>eudicotyledons</taxon>
        <taxon>Gunneridae</taxon>
        <taxon>Pentapetalae</taxon>
        <taxon>rosids</taxon>
        <taxon>fabids</taxon>
        <taxon>Rosales</taxon>
        <taxon>Rhamnaceae</taxon>
        <taxon>rhamnoid group</taxon>
        <taxon>Rhamneae</taxon>
        <taxon>Rhamnella</taxon>
    </lineage>
</organism>
<feature type="compositionally biased region" description="Basic and acidic residues" evidence="1">
    <location>
        <begin position="51"/>
        <end position="61"/>
    </location>
</feature>
<feature type="compositionally biased region" description="Acidic residues" evidence="1">
    <location>
        <begin position="62"/>
        <end position="75"/>
    </location>
</feature>
<evidence type="ECO:0000313" key="3">
    <source>
        <dbReference type="Proteomes" id="UP000796880"/>
    </source>
</evidence>
<comment type="caution">
    <text evidence="2">The sequence shown here is derived from an EMBL/GenBank/DDBJ whole genome shotgun (WGS) entry which is preliminary data.</text>
</comment>
<evidence type="ECO:0000256" key="1">
    <source>
        <dbReference type="SAM" id="MobiDB-lite"/>
    </source>
</evidence>
<gene>
    <name evidence="2" type="ORF">FNV43_RR17040</name>
</gene>
<proteinExistence type="predicted"/>
<evidence type="ECO:0000313" key="2">
    <source>
        <dbReference type="EMBL" id="KAF3443119.1"/>
    </source>
</evidence>
<dbReference type="EMBL" id="VOIH02000007">
    <property type="protein sequence ID" value="KAF3443119.1"/>
    <property type="molecule type" value="Genomic_DNA"/>
</dbReference>
<dbReference type="Proteomes" id="UP000796880">
    <property type="component" value="Unassembled WGS sequence"/>
</dbReference>
<protein>
    <submittedName>
        <fullName evidence="2">Uncharacterized protein</fullName>
    </submittedName>
</protein>
<reference evidence="2" key="1">
    <citation type="submission" date="2020-03" db="EMBL/GenBank/DDBJ databases">
        <title>A high-quality chromosome-level genome assembly of a woody plant with both climbing and erect habits, Rhamnella rubrinervis.</title>
        <authorList>
            <person name="Lu Z."/>
            <person name="Yang Y."/>
            <person name="Zhu X."/>
            <person name="Sun Y."/>
        </authorList>
    </citation>
    <scope>NUCLEOTIDE SEQUENCE</scope>
    <source>
        <strain evidence="2">BYM</strain>
        <tissue evidence="2">Leaf</tissue>
    </source>
</reference>
<accession>A0A8K0MD17</accession>
<feature type="region of interest" description="Disordered" evidence="1">
    <location>
        <begin position="48"/>
        <end position="75"/>
    </location>
</feature>
<name>A0A8K0MD17_9ROSA</name>
<dbReference type="AlphaFoldDB" id="A0A8K0MD17"/>
<sequence>MHQDLERKNLEVLRFLSGFSTTVPLVHAGEALTEHLAYLGFEGPCVAEVSSDDKDPEKSENLEEEEDPEEFPAKD</sequence>